<protein>
    <submittedName>
        <fullName evidence="1">Uncharacterized protein</fullName>
    </submittedName>
</protein>
<gene>
    <name evidence="1" type="ORF">F963_02992</name>
</gene>
<accession>N8X996</accession>
<dbReference type="AlphaFoldDB" id="N8X996"/>
<dbReference type="PATRIC" id="fig|1217651.3.peg.2954"/>
<dbReference type="EMBL" id="APPK01000045">
    <property type="protein sequence ID" value="ENV20861.1"/>
    <property type="molecule type" value="Genomic_DNA"/>
</dbReference>
<dbReference type="HOGENOM" id="CLU_800826_0_0_6"/>
<name>N8X996_ACIBZ</name>
<reference evidence="1 2" key="1">
    <citation type="submission" date="2013-02" db="EMBL/GenBank/DDBJ databases">
        <title>The Genome Sequence of Acinetobacter bereziniae NIPH 3.</title>
        <authorList>
            <consortium name="The Broad Institute Genome Sequencing Platform"/>
            <consortium name="The Broad Institute Genome Sequencing Center for Infectious Disease"/>
            <person name="Cerqueira G."/>
            <person name="Feldgarden M."/>
            <person name="Courvalin P."/>
            <person name="Perichon B."/>
            <person name="Grillot-Courvalin C."/>
            <person name="Clermont D."/>
            <person name="Rocha E."/>
            <person name="Yoon E.-J."/>
            <person name="Nemec A."/>
            <person name="Walker B."/>
            <person name="Young S.K."/>
            <person name="Zeng Q."/>
            <person name="Gargeya S."/>
            <person name="Fitzgerald M."/>
            <person name="Haas B."/>
            <person name="Abouelleil A."/>
            <person name="Alvarado L."/>
            <person name="Arachchi H.M."/>
            <person name="Berlin A.M."/>
            <person name="Chapman S.B."/>
            <person name="Dewar J."/>
            <person name="Goldberg J."/>
            <person name="Griggs A."/>
            <person name="Gujja S."/>
            <person name="Hansen M."/>
            <person name="Howarth C."/>
            <person name="Imamovic A."/>
            <person name="Larimer J."/>
            <person name="McCowan C."/>
            <person name="Murphy C."/>
            <person name="Neiman D."/>
            <person name="Pearson M."/>
            <person name="Priest M."/>
            <person name="Roberts A."/>
            <person name="Saif S."/>
            <person name="Shea T."/>
            <person name="Sisk P."/>
            <person name="Sykes S."/>
            <person name="Wortman J."/>
            <person name="Nusbaum C."/>
            <person name="Birren B."/>
        </authorList>
    </citation>
    <scope>NUCLEOTIDE SEQUENCE [LARGE SCALE GENOMIC DNA]</scope>
    <source>
        <strain evidence="1 2">NIPH 3</strain>
    </source>
</reference>
<comment type="caution">
    <text evidence="1">The sequence shown here is derived from an EMBL/GenBank/DDBJ whole genome shotgun (WGS) entry which is preliminary data.</text>
</comment>
<dbReference type="RefSeq" id="WP_004831541.1">
    <property type="nucleotide sequence ID" value="NZ_KB849468.1"/>
</dbReference>
<organism evidence="1 2">
    <name type="scientific">Acinetobacter bereziniae NIPH 3</name>
    <dbReference type="NCBI Taxonomy" id="1217651"/>
    <lineage>
        <taxon>Bacteria</taxon>
        <taxon>Pseudomonadati</taxon>
        <taxon>Pseudomonadota</taxon>
        <taxon>Gammaproteobacteria</taxon>
        <taxon>Moraxellales</taxon>
        <taxon>Moraxellaceae</taxon>
        <taxon>Acinetobacter</taxon>
    </lineage>
</organism>
<sequence length="346" mass="38026">MDILIRILALLIGINTNVSVHAVEKNENQNYSSQNSDCISLNVIHKMEGKFNLKNICDFTINLKYTLSKSQIFAGSYITLAPNQTTFSTGQKDERVDFIICRFPDIPEKIGGSCIGSMRTAYTGSLVNNVQNTNDHDDELDRLMDNAQKEGDSKLTQINNHVMASLNTAQQNYNDSLISLNKMADSLQGYTNRINASGFMNNNIASASKNTEKASTLNVVQNILSDFVNKQNSVAMNKYQSTNSALGAQQRNTSLNGITASDFGGDENCTDEYLTRMTQPLIQKLSSNVNNIGACEGAKRIKTLHLKVLDITKQCRSNTIGIKEVRQGSINAIQEANQTIEGICGS</sequence>
<evidence type="ECO:0000313" key="1">
    <source>
        <dbReference type="EMBL" id="ENV20861.1"/>
    </source>
</evidence>
<proteinExistence type="predicted"/>
<dbReference type="Proteomes" id="UP000013270">
    <property type="component" value="Unassembled WGS sequence"/>
</dbReference>
<evidence type="ECO:0000313" key="2">
    <source>
        <dbReference type="Proteomes" id="UP000013270"/>
    </source>
</evidence>